<dbReference type="PANTHER" id="PTHR36077">
    <property type="entry name" value="BNAA02G07370D PROTEIN"/>
    <property type="match status" value="1"/>
</dbReference>
<proteinExistence type="predicted"/>
<dbReference type="Proteomes" id="UP000036987">
    <property type="component" value="Unassembled WGS sequence"/>
</dbReference>
<evidence type="ECO:0008006" key="3">
    <source>
        <dbReference type="Google" id="ProtNLM"/>
    </source>
</evidence>
<dbReference type="AlphaFoldDB" id="A0A0K9NQ83"/>
<dbReference type="OMA" id="CRIGHRE"/>
<evidence type="ECO:0000313" key="2">
    <source>
        <dbReference type="Proteomes" id="UP000036987"/>
    </source>
</evidence>
<gene>
    <name evidence="1" type="ORF">ZOSMA_721G00030</name>
</gene>
<comment type="caution">
    <text evidence="1">The sequence shown here is derived from an EMBL/GenBank/DDBJ whole genome shotgun (WGS) entry which is preliminary data.</text>
</comment>
<accession>A0A0K9NQ83</accession>
<dbReference type="EMBL" id="LFYR01001845">
    <property type="protein sequence ID" value="KMZ58931.1"/>
    <property type="molecule type" value="Genomic_DNA"/>
</dbReference>
<dbReference type="PANTHER" id="PTHR36077:SF1">
    <property type="entry name" value="HOMEOBOX PROSPERO PROTEIN"/>
    <property type="match status" value="1"/>
</dbReference>
<keyword evidence="2" id="KW-1185">Reference proteome</keyword>
<dbReference type="OrthoDB" id="2011836at2759"/>
<reference evidence="2" key="1">
    <citation type="journal article" date="2016" name="Nature">
        <title>The genome of the seagrass Zostera marina reveals angiosperm adaptation to the sea.</title>
        <authorList>
            <person name="Olsen J.L."/>
            <person name="Rouze P."/>
            <person name="Verhelst B."/>
            <person name="Lin Y.-C."/>
            <person name="Bayer T."/>
            <person name="Collen J."/>
            <person name="Dattolo E."/>
            <person name="De Paoli E."/>
            <person name="Dittami S."/>
            <person name="Maumus F."/>
            <person name="Michel G."/>
            <person name="Kersting A."/>
            <person name="Lauritano C."/>
            <person name="Lohaus R."/>
            <person name="Toepel M."/>
            <person name="Tonon T."/>
            <person name="Vanneste K."/>
            <person name="Amirebrahimi M."/>
            <person name="Brakel J."/>
            <person name="Bostroem C."/>
            <person name="Chovatia M."/>
            <person name="Grimwood J."/>
            <person name="Jenkins J.W."/>
            <person name="Jueterbock A."/>
            <person name="Mraz A."/>
            <person name="Stam W.T."/>
            <person name="Tice H."/>
            <person name="Bornberg-Bauer E."/>
            <person name="Green P.J."/>
            <person name="Pearson G.A."/>
            <person name="Procaccini G."/>
            <person name="Duarte C.M."/>
            <person name="Schmutz J."/>
            <person name="Reusch T.B.H."/>
            <person name="Van de Peer Y."/>
        </authorList>
    </citation>
    <scope>NUCLEOTIDE SEQUENCE [LARGE SCALE GENOMIC DNA]</scope>
    <source>
        <strain evidence="2">cv. Finnish</strain>
    </source>
</reference>
<protein>
    <recommendedName>
        <fullName evidence="3">Homeobox prospero protein</fullName>
    </recommendedName>
</protein>
<sequence length="152" mass="18054">MRNVLRRANRFLGRYGFGFPPKEEYYYWKQVMKAMLCTYTIGGLVWLWDDTSPLGWWTLKPRPKEEKELAHMYERMQYPYPGDTEAVEEFIKSGGTIGTVMSPKGFIEVAVDADKFQKQMRSKKLEQESMKLWMRMRNEVISELQENGFDVE</sequence>
<evidence type="ECO:0000313" key="1">
    <source>
        <dbReference type="EMBL" id="KMZ58931.1"/>
    </source>
</evidence>
<name>A0A0K9NQ83_ZOSMR</name>
<organism evidence="1 2">
    <name type="scientific">Zostera marina</name>
    <name type="common">Eelgrass</name>
    <dbReference type="NCBI Taxonomy" id="29655"/>
    <lineage>
        <taxon>Eukaryota</taxon>
        <taxon>Viridiplantae</taxon>
        <taxon>Streptophyta</taxon>
        <taxon>Embryophyta</taxon>
        <taxon>Tracheophyta</taxon>
        <taxon>Spermatophyta</taxon>
        <taxon>Magnoliopsida</taxon>
        <taxon>Liliopsida</taxon>
        <taxon>Zosteraceae</taxon>
        <taxon>Zostera</taxon>
    </lineage>
</organism>